<comment type="catalytic activity">
    <reaction evidence="1">
        <text>1-(2-carboxyphenylamino)-1-deoxy-D-ribulose 5-phosphate + H(+) = (1S,2R)-1-C-(indol-3-yl)glycerol 3-phosphate + CO2 + H2O</text>
        <dbReference type="Rhea" id="RHEA:23476"/>
        <dbReference type="ChEBI" id="CHEBI:15377"/>
        <dbReference type="ChEBI" id="CHEBI:15378"/>
        <dbReference type="ChEBI" id="CHEBI:16526"/>
        <dbReference type="ChEBI" id="CHEBI:58613"/>
        <dbReference type="ChEBI" id="CHEBI:58866"/>
        <dbReference type="EC" id="4.1.1.48"/>
    </reaction>
</comment>
<dbReference type="STRING" id="888060.HMPREF9081_1117"/>
<evidence type="ECO:0000256" key="2">
    <source>
        <dbReference type="ARBA" id="ARBA00004696"/>
    </source>
</evidence>
<dbReference type="InterPro" id="IPR013785">
    <property type="entry name" value="Aldolase_TIM"/>
</dbReference>
<evidence type="ECO:0000256" key="5">
    <source>
        <dbReference type="ARBA" id="ARBA00022605"/>
    </source>
</evidence>
<name>F5RLI1_9FIRM</name>
<dbReference type="GO" id="GO:0004640">
    <property type="term" value="F:phosphoribosylanthranilate isomerase activity"/>
    <property type="evidence" value="ECO:0007669"/>
    <property type="project" value="TreeGrafter"/>
</dbReference>
<dbReference type="PANTHER" id="PTHR22854">
    <property type="entry name" value="TRYPTOPHAN BIOSYNTHESIS PROTEIN"/>
    <property type="match status" value="1"/>
</dbReference>
<evidence type="ECO:0000313" key="12">
    <source>
        <dbReference type="Proteomes" id="UP000004067"/>
    </source>
</evidence>
<dbReference type="HOGENOM" id="CLU_034247_2_0_9"/>
<sequence>MKRSRRRCSVRDILAEIVEKKRAIVAEAKKNRPIDELKENLPCGTFRMAEHFRWRGWELIAECKLQSPAKGRLTTSHSVLELADIYTAAGAAVLSVHTDPHFLGSNEDFAAVRARVDTPLLRKDFIIDPYQVYEARALGADAVLLIVRILTPEQLKELLYLIWSLGMDALVEVHDRADLEIAQQTPAEFIGINNRNLVTFETSVQTTLDLLPYADMSRTIISESGIFTCDDAMCVHKAGCKGVLVGEGLVRAADVGAFAKELSEVGIKEQ</sequence>
<evidence type="ECO:0000256" key="7">
    <source>
        <dbReference type="ARBA" id="ARBA00022822"/>
    </source>
</evidence>
<dbReference type="GO" id="GO:0004425">
    <property type="term" value="F:indole-3-glycerol-phosphate synthase activity"/>
    <property type="evidence" value="ECO:0007669"/>
    <property type="project" value="UniProtKB-EC"/>
</dbReference>
<dbReference type="InterPro" id="IPR011060">
    <property type="entry name" value="RibuloseP-bd_barrel"/>
</dbReference>
<dbReference type="InterPro" id="IPR013798">
    <property type="entry name" value="Indole-3-glycerol_P_synth_dom"/>
</dbReference>
<evidence type="ECO:0000256" key="8">
    <source>
        <dbReference type="ARBA" id="ARBA00023141"/>
    </source>
</evidence>
<reference evidence="11 12" key="1">
    <citation type="submission" date="2011-04" db="EMBL/GenBank/DDBJ databases">
        <authorList>
            <person name="Muzny D."/>
            <person name="Qin X."/>
            <person name="Deng J."/>
            <person name="Jiang H."/>
            <person name="Liu Y."/>
            <person name="Qu J."/>
            <person name="Song X.-Z."/>
            <person name="Zhang L."/>
            <person name="Thornton R."/>
            <person name="Coyle M."/>
            <person name="Francisco L."/>
            <person name="Jackson L."/>
            <person name="Javaid M."/>
            <person name="Korchina V."/>
            <person name="Kovar C."/>
            <person name="Mata R."/>
            <person name="Mathew T."/>
            <person name="Ngo R."/>
            <person name="Nguyen L."/>
            <person name="Nguyen N."/>
            <person name="Okwuonu G."/>
            <person name="Ongeri F."/>
            <person name="Pham C."/>
            <person name="Simmons D."/>
            <person name="Wilczek-Boney K."/>
            <person name="Hale W."/>
            <person name="Jakkamsetti A."/>
            <person name="Pham P."/>
            <person name="Ruth R."/>
            <person name="San Lucas F."/>
            <person name="Warren J."/>
            <person name="Zhang J."/>
            <person name="Zhao Z."/>
            <person name="Zhou C."/>
            <person name="Zhu D."/>
            <person name="Lee S."/>
            <person name="Bess C."/>
            <person name="Blankenburg K."/>
            <person name="Forbes L."/>
            <person name="Fu Q."/>
            <person name="Gubbala S."/>
            <person name="Hirani K."/>
            <person name="Jayaseelan J.C."/>
            <person name="Lara F."/>
            <person name="Munidasa M."/>
            <person name="Palculict T."/>
            <person name="Patil S."/>
            <person name="Pu L.-L."/>
            <person name="Saada N."/>
            <person name="Tang L."/>
            <person name="Weissenberger G."/>
            <person name="Zhu Y."/>
            <person name="Hemphill L."/>
            <person name="Shang Y."/>
            <person name="Youmans B."/>
            <person name="Ayvaz T."/>
            <person name="Ross M."/>
            <person name="Santibanez J."/>
            <person name="Aqrawi P."/>
            <person name="Gross S."/>
            <person name="Joshi V."/>
            <person name="Fowler G."/>
            <person name="Nazareth L."/>
            <person name="Reid J."/>
            <person name="Worley K."/>
            <person name="Petrosino J."/>
            <person name="Highlander S."/>
            <person name="Gibbs R."/>
        </authorList>
    </citation>
    <scope>NUCLEOTIDE SEQUENCE [LARGE SCALE GENOMIC DNA]</scope>
    <source>
        <strain evidence="11 12">DSM 2778</strain>
    </source>
</reference>
<dbReference type="CDD" id="cd00331">
    <property type="entry name" value="IGPS"/>
    <property type="match status" value="1"/>
</dbReference>
<comment type="pathway">
    <text evidence="2">Amino-acid biosynthesis; L-tryptophan biosynthesis; L-tryptophan from chorismate: step 4/5.</text>
</comment>
<evidence type="ECO:0000256" key="9">
    <source>
        <dbReference type="ARBA" id="ARBA00023239"/>
    </source>
</evidence>
<protein>
    <recommendedName>
        <fullName evidence="4">indole-3-glycerol-phosphate synthase</fullName>
        <ecNumber evidence="4">4.1.1.48</ecNumber>
    </recommendedName>
</protein>
<dbReference type="Pfam" id="PF00218">
    <property type="entry name" value="IGPS"/>
    <property type="match status" value="1"/>
</dbReference>
<dbReference type="GO" id="GO:0000162">
    <property type="term" value="P:L-tryptophan biosynthetic process"/>
    <property type="evidence" value="ECO:0007669"/>
    <property type="project" value="UniProtKB-UniPathway"/>
</dbReference>
<proteinExistence type="inferred from homology"/>
<dbReference type="PANTHER" id="PTHR22854:SF2">
    <property type="entry name" value="INDOLE-3-GLYCEROL-PHOSPHATE SYNTHASE"/>
    <property type="match status" value="1"/>
</dbReference>
<keyword evidence="6" id="KW-0210">Decarboxylase</keyword>
<dbReference type="Proteomes" id="UP000004067">
    <property type="component" value="Unassembled WGS sequence"/>
</dbReference>
<keyword evidence="5" id="KW-0028">Amino-acid biosynthesis</keyword>
<keyword evidence="7" id="KW-0822">Tryptophan biosynthesis</keyword>
<dbReference type="Gene3D" id="3.20.20.70">
    <property type="entry name" value="Aldolase class I"/>
    <property type="match status" value="1"/>
</dbReference>
<feature type="domain" description="Indole-3-glycerol phosphate synthase" evidence="10">
    <location>
        <begin position="14"/>
        <end position="262"/>
    </location>
</feature>
<evidence type="ECO:0000256" key="6">
    <source>
        <dbReference type="ARBA" id="ARBA00022793"/>
    </source>
</evidence>
<dbReference type="InterPro" id="IPR045186">
    <property type="entry name" value="Indole-3-glycerol_P_synth"/>
</dbReference>
<keyword evidence="12" id="KW-1185">Reference proteome</keyword>
<evidence type="ECO:0000256" key="3">
    <source>
        <dbReference type="ARBA" id="ARBA00008737"/>
    </source>
</evidence>
<comment type="similarity">
    <text evidence="3">Belongs to the TrpC family.</text>
</comment>
<dbReference type="SUPFAM" id="SSF51366">
    <property type="entry name" value="Ribulose-phoshate binding barrel"/>
    <property type="match status" value="1"/>
</dbReference>
<dbReference type="EMBL" id="AFHQ01000030">
    <property type="protein sequence ID" value="EGK60104.1"/>
    <property type="molecule type" value="Genomic_DNA"/>
</dbReference>
<evidence type="ECO:0000256" key="1">
    <source>
        <dbReference type="ARBA" id="ARBA00001633"/>
    </source>
</evidence>
<evidence type="ECO:0000256" key="4">
    <source>
        <dbReference type="ARBA" id="ARBA00012362"/>
    </source>
</evidence>
<keyword evidence="9 11" id="KW-0456">Lyase</keyword>
<comment type="caution">
    <text evidence="11">The sequence shown here is derived from an EMBL/GenBank/DDBJ whole genome shotgun (WGS) entry which is preliminary data.</text>
</comment>
<dbReference type="NCBIfam" id="NF001377">
    <property type="entry name" value="PRK00278.2-4"/>
    <property type="match status" value="1"/>
</dbReference>
<dbReference type="UniPathway" id="UPA00035">
    <property type="reaction ID" value="UER00043"/>
</dbReference>
<dbReference type="AlphaFoldDB" id="F5RLI1"/>
<dbReference type="eggNOG" id="COG0134">
    <property type="taxonomic scope" value="Bacteria"/>
</dbReference>
<dbReference type="FunFam" id="3.20.20.70:FF:000024">
    <property type="entry name" value="Indole-3-glycerol phosphate synthase"/>
    <property type="match status" value="1"/>
</dbReference>
<evidence type="ECO:0000313" key="11">
    <source>
        <dbReference type="EMBL" id="EGK60104.1"/>
    </source>
</evidence>
<keyword evidence="8" id="KW-0057">Aromatic amino acid biosynthesis</keyword>
<evidence type="ECO:0000259" key="10">
    <source>
        <dbReference type="Pfam" id="PF00218"/>
    </source>
</evidence>
<accession>F5RLI1</accession>
<gene>
    <name evidence="11" type="primary">trpC</name>
    <name evidence="11" type="ORF">HMPREF9081_1117</name>
</gene>
<organism evidence="11 12">
    <name type="scientific">Centipeda periodontii DSM 2778</name>
    <dbReference type="NCBI Taxonomy" id="888060"/>
    <lineage>
        <taxon>Bacteria</taxon>
        <taxon>Bacillati</taxon>
        <taxon>Bacillota</taxon>
        <taxon>Negativicutes</taxon>
        <taxon>Selenomonadales</taxon>
        <taxon>Selenomonadaceae</taxon>
        <taxon>Centipeda</taxon>
    </lineage>
</organism>
<dbReference type="EC" id="4.1.1.48" evidence="4"/>